<reference evidence="1" key="2">
    <citation type="submission" date="2020-11" db="EMBL/GenBank/DDBJ databases">
        <authorList>
            <person name="McCartney M.A."/>
            <person name="Auch B."/>
            <person name="Kono T."/>
            <person name="Mallez S."/>
            <person name="Becker A."/>
            <person name="Gohl D.M."/>
            <person name="Silverstein K.A.T."/>
            <person name="Koren S."/>
            <person name="Bechman K.B."/>
            <person name="Herman A."/>
            <person name="Abrahante J.E."/>
            <person name="Garbe J."/>
        </authorList>
    </citation>
    <scope>NUCLEOTIDE SEQUENCE</scope>
    <source>
        <strain evidence="1">Duluth1</strain>
        <tissue evidence="1">Whole animal</tissue>
    </source>
</reference>
<dbReference type="InterPro" id="IPR007743">
    <property type="entry name" value="Immunity-related_GTPase-like"/>
</dbReference>
<dbReference type="PANTHER" id="PTHR32341">
    <property type="entry name" value="INTERFERON-INDUCIBLE GTPASE"/>
    <property type="match status" value="1"/>
</dbReference>
<dbReference type="AlphaFoldDB" id="A0A9D4NQE2"/>
<dbReference type="Proteomes" id="UP000828390">
    <property type="component" value="Unassembled WGS sequence"/>
</dbReference>
<gene>
    <name evidence="1" type="ORF">DPMN_022340</name>
</gene>
<dbReference type="PANTHER" id="PTHR32341:SF10">
    <property type="entry name" value="INTERFERON-INDUCIBLE GTPASE 5"/>
    <property type="match status" value="1"/>
</dbReference>
<name>A0A9D4NQE2_DREPO</name>
<organism evidence="1 2">
    <name type="scientific">Dreissena polymorpha</name>
    <name type="common">Zebra mussel</name>
    <name type="synonym">Mytilus polymorpha</name>
    <dbReference type="NCBI Taxonomy" id="45954"/>
    <lineage>
        <taxon>Eukaryota</taxon>
        <taxon>Metazoa</taxon>
        <taxon>Spiralia</taxon>
        <taxon>Lophotrochozoa</taxon>
        <taxon>Mollusca</taxon>
        <taxon>Bivalvia</taxon>
        <taxon>Autobranchia</taxon>
        <taxon>Heteroconchia</taxon>
        <taxon>Euheterodonta</taxon>
        <taxon>Imparidentia</taxon>
        <taxon>Neoheterodontei</taxon>
        <taxon>Myida</taxon>
        <taxon>Dreissenoidea</taxon>
        <taxon>Dreissenidae</taxon>
        <taxon>Dreissena</taxon>
    </lineage>
</organism>
<comment type="caution">
    <text evidence="1">The sequence shown here is derived from an EMBL/GenBank/DDBJ whole genome shotgun (WGS) entry which is preliminary data.</text>
</comment>
<dbReference type="InterPro" id="IPR051515">
    <property type="entry name" value="IRG"/>
</dbReference>
<sequence length="207" mass="23687">MKNIIECLGQAEIRTPKVFLINSHRADQFDFKKMQMSFVETVSDLKRDAMILSLTDHSEDILEKKVEVLRKQIPDAAKSVASFAKHETGEMPKLRPLMEISCLYANQLGISTSSLQIISKNFKKDVSELKAIVNMKIPAILASERNFAKYCTIYGIFLEGTETDEKNAYQHFQIKCESVLKCMLEMCKDESKKLQTKIAIWSHEDTK</sequence>
<proteinExistence type="predicted"/>
<keyword evidence="2" id="KW-1185">Reference proteome</keyword>
<dbReference type="GO" id="GO:0016020">
    <property type="term" value="C:membrane"/>
    <property type="evidence" value="ECO:0007669"/>
    <property type="project" value="InterPro"/>
</dbReference>
<evidence type="ECO:0000313" key="2">
    <source>
        <dbReference type="Proteomes" id="UP000828390"/>
    </source>
</evidence>
<reference evidence="1" key="1">
    <citation type="journal article" date="2019" name="bioRxiv">
        <title>The Genome of the Zebra Mussel, Dreissena polymorpha: A Resource for Invasive Species Research.</title>
        <authorList>
            <person name="McCartney M.A."/>
            <person name="Auch B."/>
            <person name="Kono T."/>
            <person name="Mallez S."/>
            <person name="Zhang Y."/>
            <person name="Obille A."/>
            <person name="Becker A."/>
            <person name="Abrahante J.E."/>
            <person name="Garbe J."/>
            <person name="Badalamenti J.P."/>
            <person name="Herman A."/>
            <person name="Mangelson H."/>
            <person name="Liachko I."/>
            <person name="Sullivan S."/>
            <person name="Sone E.D."/>
            <person name="Koren S."/>
            <person name="Silverstein K.A.T."/>
            <person name="Beckman K.B."/>
            <person name="Gohl D.M."/>
        </authorList>
    </citation>
    <scope>NUCLEOTIDE SEQUENCE</scope>
    <source>
        <strain evidence="1">Duluth1</strain>
        <tissue evidence="1">Whole animal</tissue>
    </source>
</reference>
<evidence type="ECO:0000313" key="1">
    <source>
        <dbReference type="EMBL" id="KAH3898122.1"/>
    </source>
</evidence>
<dbReference type="EMBL" id="JAIWYP010000001">
    <property type="protein sequence ID" value="KAH3898122.1"/>
    <property type="molecule type" value="Genomic_DNA"/>
</dbReference>
<protein>
    <submittedName>
        <fullName evidence="1">Uncharacterized protein</fullName>
    </submittedName>
</protein>
<dbReference type="Pfam" id="PF05049">
    <property type="entry name" value="IIGP"/>
    <property type="match status" value="1"/>
</dbReference>
<dbReference type="GO" id="GO:0005525">
    <property type="term" value="F:GTP binding"/>
    <property type="evidence" value="ECO:0007669"/>
    <property type="project" value="InterPro"/>
</dbReference>
<accession>A0A9D4NQE2</accession>